<feature type="transmembrane region" description="Helical" evidence="1">
    <location>
        <begin position="174"/>
        <end position="193"/>
    </location>
</feature>
<feature type="transmembrane region" description="Helical" evidence="1">
    <location>
        <begin position="131"/>
        <end position="153"/>
    </location>
</feature>
<dbReference type="RefSeq" id="WP_132203750.1">
    <property type="nucleotide sequence ID" value="NZ_SMKY01000301.1"/>
</dbReference>
<feature type="transmembrane region" description="Helical" evidence="1">
    <location>
        <begin position="283"/>
        <end position="303"/>
    </location>
</feature>
<name>A0A4R5A5D0_9ACTN</name>
<sequence length="312" mass="32599">MTGTPDVSGAVGPRLNAARRLAGHGAAASLSLYLVVKVGWVAAALFGHAPPDFGSTDWVVLNLVTVAMSAAGIVLGVVLAQGPKWHIPTAPLVFFAWVGSGFLVPLLPYAMVSAALGAGGDDGDSAPSWELTLIAIGFTGMAVGLAIALPIYMRERWPGAYLGRLTDRKRLAARPARTASLVLTAPTVLWTYWSLGGTLGLDPAHRDLIDVNARLLLGNSALWALLGLWAIWAITSARPNMPVWLPTTLAFTASGSLFAWGGWRLAVALLRPGGYAPAEYPAVTVVEHSLAIAGGTLMLAILVKSIGDGRLR</sequence>
<feature type="transmembrane region" description="Helical" evidence="1">
    <location>
        <begin position="213"/>
        <end position="231"/>
    </location>
</feature>
<dbReference type="EMBL" id="SMKY01000301">
    <property type="protein sequence ID" value="TDD66775.1"/>
    <property type="molecule type" value="Genomic_DNA"/>
</dbReference>
<feature type="transmembrane region" description="Helical" evidence="1">
    <location>
        <begin position="58"/>
        <end position="80"/>
    </location>
</feature>
<evidence type="ECO:0000256" key="1">
    <source>
        <dbReference type="SAM" id="Phobius"/>
    </source>
</evidence>
<dbReference type="OrthoDB" id="3402897at2"/>
<gene>
    <name evidence="2" type="ORF">E1293_38755</name>
</gene>
<keyword evidence="3" id="KW-1185">Reference proteome</keyword>
<proteinExistence type="predicted"/>
<feature type="transmembrane region" description="Helical" evidence="1">
    <location>
        <begin position="243"/>
        <end position="263"/>
    </location>
</feature>
<evidence type="ECO:0000313" key="3">
    <source>
        <dbReference type="Proteomes" id="UP000295578"/>
    </source>
</evidence>
<organism evidence="2 3">
    <name type="scientific">Actinomadura darangshiensis</name>
    <dbReference type="NCBI Taxonomy" id="705336"/>
    <lineage>
        <taxon>Bacteria</taxon>
        <taxon>Bacillati</taxon>
        <taxon>Actinomycetota</taxon>
        <taxon>Actinomycetes</taxon>
        <taxon>Streptosporangiales</taxon>
        <taxon>Thermomonosporaceae</taxon>
        <taxon>Actinomadura</taxon>
    </lineage>
</organism>
<feature type="transmembrane region" description="Helical" evidence="1">
    <location>
        <begin position="21"/>
        <end position="46"/>
    </location>
</feature>
<keyword evidence="1" id="KW-1133">Transmembrane helix</keyword>
<keyword evidence="1" id="KW-0812">Transmembrane</keyword>
<protein>
    <submittedName>
        <fullName evidence="2">Uncharacterized protein</fullName>
    </submittedName>
</protein>
<dbReference type="AlphaFoldDB" id="A0A4R5A5D0"/>
<reference evidence="2 3" key="1">
    <citation type="submission" date="2019-03" db="EMBL/GenBank/DDBJ databases">
        <title>Draft genome sequences of novel Actinobacteria.</title>
        <authorList>
            <person name="Sahin N."/>
            <person name="Ay H."/>
            <person name="Saygin H."/>
        </authorList>
    </citation>
    <scope>NUCLEOTIDE SEQUENCE [LARGE SCALE GENOMIC DNA]</scope>
    <source>
        <strain evidence="2 3">DSM 45941</strain>
    </source>
</reference>
<comment type="caution">
    <text evidence="2">The sequence shown here is derived from an EMBL/GenBank/DDBJ whole genome shotgun (WGS) entry which is preliminary data.</text>
</comment>
<evidence type="ECO:0000313" key="2">
    <source>
        <dbReference type="EMBL" id="TDD66775.1"/>
    </source>
</evidence>
<feature type="transmembrane region" description="Helical" evidence="1">
    <location>
        <begin position="92"/>
        <end position="111"/>
    </location>
</feature>
<dbReference type="Proteomes" id="UP000295578">
    <property type="component" value="Unassembled WGS sequence"/>
</dbReference>
<keyword evidence="1" id="KW-0472">Membrane</keyword>
<accession>A0A4R5A5D0</accession>